<feature type="domain" description="Ribonuclease H1 N-terminal" evidence="2">
    <location>
        <begin position="7"/>
        <end position="50"/>
    </location>
</feature>
<name>A0ABU6UUG6_9FABA</name>
<dbReference type="Proteomes" id="UP001341840">
    <property type="component" value="Unassembled WGS sequence"/>
</dbReference>
<keyword evidence="4" id="KW-1185">Reference proteome</keyword>
<dbReference type="Pfam" id="PF01693">
    <property type="entry name" value="Cauli_VI"/>
    <property type="match status" value="1"/>
</dbReference>
<comment type="caution">
    <text evidence="3">The sequence shown here is derived from an EMBL/GenBank/DDBJ whole genome shotgun (WGS) entry which is preliminary data.</text>
</comment>
<sequence length="113" mass="12006">MEHGSSKYYAVRVGKIPGIYRSWEEVDELVTGFPGAQHKSFWTYEEAVAYMDGARRSRRGGVAGAHYAGGGSMTDSVASEMRRCRLSAWVGGAPGSSSSSPSSKKEAHIGGCG</sequence>
<dbReference type="InterPro" id="IPR011320">
    <property type="entry name" value="RNase_H1_N"/>
</dbReference>
<accession>A0ABU6UUG6</accession>
<dbReference type="InterPro" id="IPR037056">
    <property type="entry name" value="RNase_H1_N_sf"/>
</dbReference>
<organism evidence="3 4">
    <name type="scientific">Stylosanthes scabra</name>
    <dbReference type="NCBI Taxonomy" id="79078"/>
    <lineage>
        <taxon>Eukaryota</taxon>
        <taxon>Viridiplantae</taxon>
        <taxon>Streptophyta</taxon>
        <taxon>Embryophyta</taxon>
        <taxon>Tracheophyta</taxon>
        <taxon>Spermatophyta</taxon>
        <taxon>Magnoliopsida</taxon>
        <taxon>eudicotyledons</taxon>
        <taxon>Gunneridae</taxon>
        <taxon>Pentapetalae</taxon>
        <taxon>rosids</taxon>
        <taxon>fabids</taxon>
        <taxon>Fabales</taxon>
        <taxon>Fabaceae</taxon>
        <taxon>Papilionoideae</taxon>
        <taxon>50 kb inversion clade</taxon>
        <taxon>dalbergioids sensu lato</taxon>
        <taxon>Dalbergieae</taxon>
        <taxon>Pterocarpus clade</taxon>
        <taxon>Stylosanthes</taxon>
    </lineage>
</organism>
<feature type="non-terminal residue" evidence="3">
    <location>
        <position position="113"/>
    </location>
</feature>
<evidence type="ECO:0000259" key="2">
    <source>
        <dbReference type="Pfam" id="PF01693"/>
    </source>
</evidence>
<dbReference type="SUPFAM" id="SSF55658">
    <property type="entry name" value="L9 N-domain-like"/>
    <property type="match status" value="1"/>
</dbReference>
<evidence type="ECO:0000313" key="3">
    <source>
        <dbReference type="EMBL" id="MED6164781.1"/>
    </source>
</evidence>
<evidence type="ECO:0000313" key="4">
    <source>
        <dbReference type="Proteomes" id="UP001341840"/>
    </source>
</evidence>
<evidence type="ECO:0000256" key="1">
    <source>
        <dbReference type="SAM" id="MobiDB-lite"/>
    </source>
</evidence>
<dbReference type="Gene3D" id="3.40.970.10">
    <property type="entry name" value="Ribonuclease H1, N-terminal domain"/>
    <property type="match status" value="1"/>
</dbReference>
<dbReference type="InterPro" id="IPR009027">
    <property type="entry name" value="Ribosomal_bL9/RNase_H1_N"/>
</dbReference>
<feature type="compositionally biased region" description="Basic and acidic residues" evidence="1">
    <location>
        <begin position="103"/>
        <end position="113"/>
    </location>
</feature>
<dbReference type="EMBL" id="JASCZI010122824">
    <property type="protein sequence ID" value="MED6164781.1"/>
    <property type="molecule type" value="Genomic_DNA"/>
</dbReference>
<feature type="region of interest" description="Disordered" evidence="1">
    <location>
        <begin position="91"/>
        <end position="113"/>
    </location>
</feature>
<protein>
    <recommendedName>
        <fullName evidence="2">Ribonuclease H1 N-terminal domain-containing protein</fullName>
    </recommendedName>
</protein>
<proteinExistence type="predicted"/>
<gene>
    <name evidence="3" type="ORF">PIB30_093460</name>
</gene>
<reference evidence="3 4" key="1">
    <citation type="journal article" date="2023" name="Plants (Basel)">
        <title>Bridging the Gap: Combining Genomics and Transcriptomics Approaches to Understand Stylosanthes scabra, an Orphan Legume from the Brazilian Caatinga.</title>
        <authorList>
            <person name="Ferreira-Neto J.R.C."/>
            <person name="da Silva M.D."/>
            <person name="Binneck E."/>
            <person name="de Melo N.F."/>
            <person name="da Silva R.H."/>
            <person name="de Melo A.L.T.M."/>
            <person name="Pandolfi V."/>
            <person name="Bustamante F.O."/>
            <person name="Brasileiro-Vidal A.C."/>
            <person name="Benko-Iseppon A.M."/>
        </authorList>
    </citation>
    <scope>NUCLEOTIDE SEQUENCE [LARGE SCALE GENOMIC DNA]</scope>
    <source>
        <tissue evidence="3">Leaves</tissue>
    </source>
</reference>